<dbReference type="AlphaFoldDB" id="A0A6A7YPL6"/>
<dbReference type="Gene3D" id="3.40.190.270">
    <property type="match status" value="1"/>
</dbReference>
<proteinExistence type="predicted"/>
<dbReference type="SUPFAM" id="SSF53850">
    <property type="entry name" value="Periplasmic binding protein-like II"/>
    <property type="match status" value="1"/>
</dbReference>
<evidence type="ECO:0000313" key="3">
    <source>
        <dbReference type="EMBL" id="MQT90079.1"/>
    </source>
</evidence>
<dbReference type="Proteomes" id="UP000441404">
    <property type="component" value="Unassembled WGS sequence"/>
</dbReference>
<dbReference type="EMBL" id="WIWI01000031">
    <property type="protein sequence ID" value="MQT90079.1"/>
    <property type="molecule type" value="Genomic_DNA"/>
</dbReference>
<gene>
    <name evidence="3" type="ORF">GHO39_13200</name>
    <name evidence="2" type="ORF">GHO40_11895</name>
</gene>
<feature type="domain" description="SsuA/THI5-like" evidence="1">
    <location>
        <begin position="198"/>
        <end position="283"/>
    </location>
</feature>
<sequence length="357" mass="39373">MSTVLHEKPRLVADPVEAYYTICPVLVASNIAVELGWLDEEFKRAGGKATFLRSLPENGGWLPHYRHSFNPLFRDGGAIPTLWAKADLTDTTLIATTASQRAGQVVVRAGSGIRRVQDLAGRRIGLFKSQNDDKIDFARATAQHGLLLVLELAGLSAEQVQWVDLADDDDPSFLQPSQRPVELWTQIKAHRGQPPVDIQALADDRVDAILVQASTAASLVATGKYTVIEDLERYTDWTLKISNGPYTTAVNTDFARQHPELVVAFLRAAIRAGRWINANPDAAAELFTRVTFNSDPALVRAALHGRDFVPQLSAQNLAALELKKTFLREHGYIKGDFRVTDWADASFLEQAHASLQD</sequence>
<organism evidence="2 4">
    <name type="scientific">Pseudomonas helleri</name>
    <dbReference type="NCBI Taxonomy" id="1608996"/>
    <lineage>
        <taxon>Bacteria</taxon>
        <taxon>Pseudomonadati</taxon>
        <taxon>Pseudomonadota</taxon>
        <taxon>Gammaproteobacteria</taxon>
        <taxon>Pseudomonadales</taxon>
        <taxon>Pseudomonadaceae</taxon>
        <taxon>Pseudomonas</taxon>
    </lineage>
</organism>
<dbReference type="Proteomes" id="UP000489190">
    <property type="component" value="Unassembled WGS sequence"/>
</dbReference>
<name>A0A6A7YPL6_9PSED</name>
<dbReference type="RefSeq" id="WP_153328732.1">
    <property type="nucleotide sequence ID" value="NZ_WIWI01000031.1"/>
</dbReference>
<dbReference type="InterPro" id="IPR015168">
    <property type="entry name" value="SsuA/THI5"/>
</dbReference>
<accession>A0A6A7YPL6</accession>
<dbReference type="PANTHER" id="PTHR30024">
    <property type="entry name" value="ALIPHATIC SULFONATES-BINDING PROTEIN-RELATED"/>
    <property type="match status" value="1"/>
</dbReference>
<evidence type="ECO:0000313" key="2">
    <source>
        <dbReference type="EMBL" id="MQT47427.1"/>
    </source>
</evidence>
<reference evidence="4 5" key="1">
    <citation type="submission" date="2019-10" db="EMBL/GenBank/DDBJ databases">
        <title>Evaluation of single-gene subtyping targets for Pseudomonas.</title>
        <authorList>
            <person name="Reichler S.J."/>
            <person name="Orsi R.H."/>
            <person name="Wiedmann M."/>
            <person name="Martin N.H."/>
            <person name="Murphy S.I."/>
        </authorList>
    </citation>
    <scope>NUCLEOTIDE SEQUENCE [LARGE SCALE GENOMIC DNA]</scope>
    <source>
        <strain evidence="3 5">FSL R10-3254</strain>
        <strain evidence="2 4">FSL R10-3257</strain>
    </source>
</reference>
<protein>
    <submittedName>
        <fullName evidence="2">ABC transporter substrate-binding protein</fullName>
    </submittedName>
</protein>
<feature type="domain" description="SsuA/THI5-like" evidence="1">
    <location>
        <begin position="91"/>
        <end position="165"/>
    </location>
</feature>
<dbReference type="Pfam" id="PF09084">
    <property type="entry name" value="NMT1"/>
    <property type="match status" value="2"/>
</dbReference>
<dbReference type="EMBL" id="WIWJ01000018">
    <property type="protein sequence ID" value="MQT47427.1"/>
    <property type="molecule type" value="Genomic_DNA"/>
</dbReference>
<dbReference type="Gene3D" id="3.40.190.10">
    <property type="entry name" value="Periplasmic binding protein-like II"/>
    <property type="match status" value="1"/>
</dbReference>
<evidence type="ECO:0000259" key="1">
    <source>
        <dbReference type="Pfam" id="PF09084"/>
    </source>
</evidence>
<evidence type="ECO:0000313" key="5">
    <source>
        <dbReference type="Proteomes" id="UP000489190"/>
    </source>
</evidence>
<evidence type="ECO:0000313" key="4">
    <source>
        <dbReference type="Proteomes" id="UP000441404"/>
    </source>
</evidence>
<comment type="caution">
    <text evidence="2">The sequence shown here is derived from an EMBL/GenBank/DDBJ whole genome shotgun (WGS) entry which is preliminary data.</text>
</comment>